<dbReference type="GO" id="GO:0016628">
    <property type="term" value="F:oxidoreductase activity, acting on the CH-CH group of donors, NAD or NADP as acceptor"/>
    <property type="evidence" value="ECO:0007669"/>
    <property type="project" value="UniProtKB-ARBA"/>
</dbReference>
<reference evidence="5" key="1">
    <citation type="submission" date="2020-05" db="EMBL/GenBank/DDBJ databases">
        <authorList>
            <person name="Chiriac C."/>
            <person name="Salcher M."/>
            <person name="Ghai R."/>
            <person name="Kavagutti S V."/>
        </authorList>
    </citation>
    <scope>NUCLEOTIDE SEQUENCE</scope>
</reference>
<evidence type="ECO:0000256" key="1">
    <source>
        <dbReference type="ARBA" id="ARBA00001917"/>
    </source>
</evidence>
<feature type="domain" description="NADH:flavin oxidoreductase/NADH oxidase N-terminal" evidence="4">
    <location>
        <begin position="3"/>
        <end position="328"/>
    </location>
</feature>
<dbReference type="SUPFAM" id="SSF51395">
    <property type="entry name" value="FMN-linked oxidoreductases"/>
    <property type="match status" value="1"/>
</dbReference>
<dbReference type="PANTHER" id="PTHR22893">
    <property type="entry name" value="NADH OXIDOREDUCTASE-RELATED"/>
    <property type="match status" value="1"/>
</dbReference>
<dbReference type="InterPro" id="IPR001155">
    <property type="entry name" value="OxRdtase_FMN_N"/>
</dbReference>
<evidence type="ECO:0000259" key="4">
    <source>
        <dbReference type="Pfam" id="PF00724"/>
    </source>
</evidence>
<dbReference type="Gene3D" id="3.20.20.70">
    <property type="entry name" value="Aldolase class I"/>
    <property type="match status" value="1"/>
</dbReference>
<dbReference type="GO" id="GO:0010181">
    <property type="term" value="F:FMN binding"/>
    <property type="evidence" value="ECO:0007669"/>
    <property type="project" value="InterPro"/>
</dbReference>
<accession>A0A6J6R2L8</accession>
<name>A0A6J6R2L8_9ZZZZ</name>
<dbReference type="InterPro" id="IPR045247">
    <property type="entry name" value="Oye-like"/>
</dbReference>
<dbReference type="PANTHER" id="PTHR22893:SF91">
    <property type="entry name" value="NADPH DEHYDROGENASE 2-RELATED"/>
    <property type="match status" value="1"/>
</dbReference>
<evidence type="ECO:0000256" key="3">
    <source>
        <dbReference type="ARBA" id="ARBA00023002"/>
    </source>
</evidence>
<comment type="cofactor">
    <cofactor evidence="1">
        <name>FMN</name>
        <dbReference type="ChEBI" id="CHEBI:58210"/>
    </cofactor>
</comment>
<comment type="similarity">
    <text evidence="2">Belongs to the NADH:flavin oxidoreductase/NADH oxidase family.</text>
</comment>
<evidence type="ECO:0000256" key="2">
    <source>
        <dbReference type="ARBA" id="ARBA00005979"/>
    </source>
</evidence>
<sequence>MTSLFDSLRIGAMTAPNRVVMAPMTRNRATSTGVPTDLMAEYYAQRASFGLIISEGVQPAAIGQGYPHTPGAHNDEHTAGWKRVADAVHGAGGHIFMQLMHAGRISHVDVIGTQPIAPSAVTPAGEIFTGTGTKPFEEPRAMTAHDLVSARDSFVDAAKRAIAAGCDGVELHAASGYLLNQFLADNSNQRTDAYGGSPGNRARFVIETVQAVVAAVGGEKVGIRISPNGTFNDMAMTHIEETYGALLAGIDSLGLAYLHVGEEPGFAGIKFARSRWSGVLIGNTGYADSDKIGSAVSLVESGGADAVSFGRLALANPDLPRRIKNGEAMNEPDSKTFYSGGALGYTDYPAL</sequence>
<dbReference type="FunFam" id="3.20.20.70:FF:000059">
    <property type="entry name" value="N-ethylmaleimide reductase, FMN-linked"/>
    <property type="match status" value="1"/>
</dbReference>
<evidence type="ECO:0000313" key="5">
    <source>
        <dbReference type="EMBL" id="CAB4718180.1"/>
    </source>
</evidence>
<keyword evidence="3" id="KW-0560">Oxidoreductase</keyword>
<dbReference type="EMBL" id="CAEZXW010000159">
    <property type="protein sequence ID" value="CAB4718180.1"/>
    <property type="molecule type" value="Genomic_DNA"/>
</dbReference>
<dbReference type="AlphaFoldDB" id="A0A6J6R2L8"/>
<dbReference type="InterPro" id="IPR013785">
    <property type="entry name" value="Aldolase_TIM"/>
</dbReference>
<proteinExistence type="inferred from homology"/>
<organism evidence="5">
    <name type="scientific">freshwater metagenome</name>
    <dbReference type="NCBI Taxonomy" id="449393"/>
    <lineage>
        <taxon>unclassified sequences</taxon>
        <taxon>metagenomes</taxon>
        <taxon>ecological metagenomes</taxon>
    </lineage>
</organism>
<protein>
    <submittedName>
        <fullName evidence="5">Unannotated protein</fullName>
    </submittedName>
</protein>
<dbReference type="GO" id="GO:0005829">
    <property type="term" value="C:cytosol"/>
    <property type="evidence" value="ECO:0007669"/>
    <property type="project" value="UniProtKB-ARBA"/>
</dbReference>
<gene>
    <name evidence="5" type="ORF">UFOPK2593_01529</name>
</gene>
<dbReference type="CDD" id="cd02933">
    <property type="entry name" value="OYE_like_FMN"/>
    <property type="match status" value="1"/>
</dbReference>
<dbReference type="Pfam" id="PF00724">
    <property type="entry name" value="Oxidored_FMN"/>
    <property type="match status" value="1"/>
</dbReference>